<evidence type="ECO:0000313" key="3">
    <source>
        <dbReference type="Proteomes" id="UP000694426"/>
    </source>
</evidence>
<accession>A0A8B9I5C4</accession>
<dbReference type="Ensembl" id="ENSABRT00000015013.1">
    <property type="protein sequence ID" value="ENSABRP00000010493.1"/>
    <property type="gene ID" value="ENSABRG00000009455.1"/>
</dbReference>
<proteinExistence type="predicted"/>
<feature type="region of interest" description="Disordered" evidence="1">
    <location>
        <begin position="78"/>
        <end position="123"/>
    </location>
</feature>
<dbReference type="Proteomes" id="UP000694426">
    <property type="component" value="Unplaced"/>
</dbReference>
<protein>
    <submittedName>
        <fullName evidence="2">Uncharacterized protein</fullName>
    </submittedName>
</protein>
<keyword evidence="3" id="KW-1185">Reference proteome</keyword>
<feature type="compositionally biased region" description="Low complexity" evidence="1">
    <location>
        <begin position="86"/>
        <end position="97"/>
    </location>
</feature>
<sequence length="192" mass="20541">MKRNDKIFVASFLLYTRLLPSRLPPSRVSSPELPSVCSTAKGQSARSYCSQVPRWAWRRRNELQDCKRKPVHPTNLLLSMNSFRNPSPVGSSLPSSPAGCSGPQQTLASLPGAKHTGTAGPGSARLLLQPDLAEPPGSPNFCLCSKSVSSPSTRRNSPASHVCTCSGCSSPRGCPHLPAFTPLIPAWSQHPT</sequence>
<organism evidence="2 3">
    <name type="scientific">Anser brachyrhynchus</name>
    <name type="common">Pink-footed goose</name>
    <dbReference type="NCBI Taxonomy" id="132585"/>
    <lineage>
        <taxon>Eukaryota</taxon>
        <taxon>Metazoa</taxon>
        <taxon>Chordata</taxon>
        <taxon>Craniata</taxon>
        <taxon>Vertebrata</taxon>
        <taxon>Euteleostomi</taxon>
        <taxon>Archelosauria</taxon>
        <taxon>Archosauria</taxon>
        <taxon>Dinosauria</taxon>
        <taxon>Saurischia</taxon>
        <taxon>Theropoda</taxon>
        <taxon>Coelurosauria</taxon>
        <taxon>Aves</taxon>
        <taxon>Neognathae</taxon>
        <taxon>Galloanserae</taxon>
        <taxon>Anseriformes</taxon>
        <taxon>Anatidae</taxon>
        <taxon>Anserinae</taxon>
        <taxon>Anser</taxon>
    </lineage>
</organism>
<reference evidence="2" key="2">
    <citation type="submission" date="2025-09" db="UniProtKB">
        <authorList>
            <consortium name="Ensembl"/>
        </authorList>
    </citation>
    <scope>IDENTIFICATION</scope>
</reference>
<evidence type="ECO:0000313" key="2">
    <source>
        <dbReference type="Ensembl" id="ENSABRP00000010493.1"/>
    </source>
</evidence>
<dbReference type="AlphaFoldDB" id="A0A8B9I5C4"/>
<evidence type="ECO:0000256" key="1">
    <source>
        <dbReference type="SAM" id="MobiDB-lite"/>
    </source>
</evidence>
<name>A0A8B9I5C4_9AVES</name>
<reference evidence="2" key="1">
    <citation type="submission" date="2025-08" db="UniProtKB">
        <authorList>
            <consortium name="Ensembl"/>
        </authorList>
    </citation>
    <scope>IDENTIFICATION</scope>
</reference>